<gene>
    <name evidence="2" type="ORF">B0T18DRAFT_414298</name>
</gene>
<keyword evidence="3" id="KW-1185">Reference proteome</keyword>
<reference evidence="2" key="1">
    <citation type="submission" date="2023-06" db="EMBL/GenBank/DDBJ databases">
        <title>Genome-scale phylogeny and comparative genomics of the fungal order Sordariales.</title>
        <authorList>
            <consortium name="Lawrence Berkeley National Laboratory"/>
            <person name="Hensen N."/>
            <person name="Bonometti L."/>
            <person name="Westerberg I."/>
            <person name="Brannstrom I.O."/>
            <person name="Guillou S."/>
            <person name="Cros-Aarteil S."/>
            <person name="Calhoun S."/>
            <person name="Haridas S."/>
            <person name="Kuo A."/>
            <person name="Mondo S."/>
            <person name="Pangilinan J."/>
            <person name="Riley R."/>
            <person name="LaButti K."/>
            <person name="Andreopoulos B."/>
            <person name="Lipzen A."/>
            <person name="Chen C."/>
            <person name="Yanf M."/>
            <person name="Daum C."/>
            <person name="Ng V."/>
            <person name="Clum A."/>
            <person name="Steindorff A."/>
            <person name="Ohm R."/>
            <person name="Martin F."/>
            <person name="Silar P."/>
            <person name="Natvig D."/>
            <person name="Lalanne C."/>
            <person name="Gautier V."/>
            <person name="Ament-velasquez S.L."/>
            <person name="Kruys A."/>
            <person name="Hutchinson M.I."/>
            <person name="Powell A.J."/>
            <person name="Barry K."/>
            <person name="Miller A.N."/>
            <person name="Grigoriev I.V."/>
            <person name="Debuchy R."/>
            <person name="Gladieux P."/>
            <person name="Thoren M.H."/>
            <person name="Johannesson H."/>
        </authorList>
    </citation>
    <scope>NUCLEOTIDE SEQUENCE</scope>
    <source>
        <strain evidence="2">SMH3187-1</strain>
    </source>
</reference>
<accession>A0AA40K233</accession>
<protein>
    <recommendedName>
        <fullName evidence="4">Cell wall cysteine-rich protein</fullName>
    </recommendedName>
</protein>
<evidence type="ECO:0000313" key="3">
    <source>
        <dbReference type="Proteomes" id="UP001172155"/>
    </source>
</evidence>
<dbReference type="Proteomes" id="UP001172155">
    <property type="component" value="Unassembled WGS sequence"/>
</dbReference>
<evidence type="ECO:0000256" key="1">
    <source>
        <dbReference type="SAM" id="MobiDB-lite"/>
    </source>
</evidence>
<name>A0AA40K233_9PEZI</name>
<organism evidence="2 3">
    <name type="scientific">Schizothecium vesticola</name>
    <dbReference type="NCBI Taxonomy" id="314040"/>
    <lineage>
        <taxon>Eukaryota</taxon>
        <taxon>Fungi</taxon>
        <taxon>Dikarya</taxon>
        <taxon>Ascomycota</taxon>
        <taxon>Pezizomycotina</taxon>
        <taxon>Sordariomycetes</taxon>
        <taxon>Sordariomycetidae</taxon>
        <taxon>Sordariales</taxon>
        <taxon>Schizotheciaceae</taxon>
        <taxon>Schizothecium</taxon>
    </lineage>
</organism>
<proteinExistence type="predicted"/>
<evidence type="ECO:0000313" key="2">
    <source>
        <dbReference type="EMBL" id="KAK0743041.1"/>
    </source>
</evidence>
<evidence type="ECO:0008006" key="4">
    <source>
        <dbReference type="Google" id="ProtNLM"/>
    </source>
</evidence>
<sequence length="425" mass="45721">MTLNDENKCSVPATEQECPEDMYPDPNDDEKCIYTPEDIDCGLGTLDPATKRCKFVSTPECTVGKPVNGKCVSNPVCKTEGAKYNPHSGACHLREPPVCPENSRLIGTDCISDDPSKCLAPSKLSLDKKRCVYEDKPKCPENARYDADLQLCVFDNKPKCADGTGDLDGADCVSPSRPACLNPDTEFDPATGACVGKKRPECETGFYIPPGGTKCISNKGPVCEGDDFRLEGDRCISDKEPECPPDSKWIHVKKACVSDKGPCAEGTPDSNGNCVNPEPPKCRTPGTHFEPGFGCLADEKPKCPIPNTQLNEETGECEADTGPSCDEGLELRGNLCVSQKKPHCPDHTEPKDGKCIAKAKPVCDRSDLTFNEVRKACVGGDPRCPDGTALDRDMSKCITASSRTCFVMLACPDVHDDTSPPSIEG</sequence>
<dbReference type="EMBL" id="JAUKUD010000005">
    <property type="protein sequence ID" value="KAK0743041.1"/>
    <property type="molecule type" value="Genomic_DNA"/>
</dbReference>
<dbReference type="PANTHER" id="PTHR37157">
    <property type="entry name" value="PRION-LIKE-(Q/N-RICH) DOMAIN-BEARING PROTEIN 25"/>
    <property type="match status" value="1"/>
</dbReference>
<feature type="region of interest" description="Disordered" evidence="1">
    <location>
        <begin position="1"/>
        <end position="24"/>
    </location>
</feature>
<comment type="caution">
    <text evidence="2">The sequence shown here is derived from an EMBL/GenBank/DDBJ whole genome shotgun (WGS) entry which is preliminary data.</text>
</comment>
<dbReference type="AlphaFoldDB" id="A0AA40K233"/>
<dbReference type="PANTHER" id="PTHR37157:SF4">
    <property type="entry name" value="EB DOMAIN-CONTAINING PROTEIN"/>
    <property type="match status" value="1"/>
</dbReference>